<evidence type="ECO:0000313" key="2">
    <source>
        <dbReference type="EMBL" id="SMD46032.1"/>
    </source>
</evidence>
<dbReference type="InterPro" id="IPR052715">
    <property type="entry name" value="RAYT_transposase"/>
</dbReference>
<sequence length="175" mass="20685">MAFSYSIKDQEALHFVTFTVHQWADVFTRKDYVDILVESINYCQKAKGLKVYAWVIMTNHCHFILSSDKVPLSDIIRDLKKFTSKEIIKAIELNQFESKKRWLLWLLKKDGHIWFWEEGYHGEEIFSAPFLESKINYIHQNPVRAGIVEKEEEYINSSCGEFYGIRKSKIELSPL</sequence>
<evidence type="ECO:0000259" key="1">
    <source>
        <dbReference type="SMART" id="SM01321"/>
    </source>
</evidence>
<dbReference type="PANTHER" id="PTHR36966">
    <property type="entry name" value="REP-ASSOCIATED TYROSINE TRANSPOSASE"/>
    <property type="match status" value="1"/>
</dbReference>
<dbReference type="PANTHER" id="PTHR36966:SF1">
    <property type="entry name" value="REP-ASSOCIATED TYROSINE TRANSPOSASE"/>
    <property type="match status" value="1"/>
</dbReference>
<dbReference type="Gene3D" id="3.30.70.1290">
    <property type="entry name" value="Transposase IS200-like"/>
    <property type="match status" value="1"/>
</dbReference>
<reference evidence="3" key="1">
    <citation type="submission" date="2017-04" db="EMBL/GenBank/DDBJ databases">
        <authorList>
            <person name="Varghese N."/>
            <person name="Submissions S."/>
        </authorList>
    </citation>
    <scope>NUCLEOTIDE SEQUENCE [LARGE SCALE GENOMIC DNA]</scope>
    <source>
        <strain evidence="3">DSM 16537</strain>
    </source>
</reference>
<keyword evidence="3" id="KW-1185">Reference proteome</keyword>
<dbReference type="SUPFAM" id="SSF143422">
    <property type="entry name" value="Transposase IS200-like"/>
    <property type="match status" value="1"/>
</dbReference>
<evidence type="ECO:0000313" key="3">
    <source>
        <dbReference type="Proteomes" id="UP000192333"/>
    </source>
</evidence>
<dbReference type="OrthoDB" id="9788881at2"/>
<name>A0A1W2HBD6_9BACT</name>
<dbReference type="Proteomes" id="UP000192333">
    <property type="component" value="Chromosome I"/>
</dbReference>
<dbReference type="InterPro" id="IPR002686">
    <property type="entry name" value="Transposase_17"/>
</dbReference>
<dbReference type="NCBIfam" id="NF047646">
    <property type="entry name" value="REP_Tyr_transpos"/>
    <property type="match status" value="1"/>
</dbReference>
<proteinExistence type="predicted"/>
<dbReference type="GO" id="GO:0006313">
    <property type="term" value="P:DNA transposition"/>
    <property type="evidence" value="ECO:0007669"/>
    <property type="project" value="InterPro"/>
</dbReference>
<dbReference type="AlphaFoldDB" id="A0A1W2HBD6"/>
<protein>
    <submittedName>
        <fullName evidence="2">REP element-mobilizing transposase RayT</fullName>
    </submittedName>
</protein>
<accession>A0A1W2HBD6</accession>
<dbReference type="GO" id="GO:0043565">
    <property type="term" value="F:sequence-specific DNA binding"/>
    <property type="evidence" value="ECO:0007669"/>
    <property type="project" value="TreeGrafter"/>
</dbReference>
<dbReference type="EMBL" id="LT838813">
    <property type="protein sequence ID" value="SMD46032.1"/>
    <property type="molecule type" value="Genomic_DNA"/>
</dbReference>
<dbReference type="InterPro" id="IPR036515">
    <property type="entry name" value="Transposase_17_sf"/>
</dbReference>
<dbReference type="RefSeq" id="WP_084122980.1">
    <property type="nucleotide sequence ID" value="NZ_LT838813.1"/>
</dbReference>
<feature type="domain" description="Transposase IS200-like" evidence="1">
    <location>
        <begin position="9"/>
        <end position="141"/>
    </location>
</feature>
<organism evidence="2 3">
    <name type="scientific">Aquiflexum balticum DSM 16537</name>
    <dbReference type="NCBI Taxonomy" id="758820"/>
    <lineage>
        <taxon>Bacteria</taxon>
        <taxon>Pseudomonadati</taxon>
        <taxon>Bacteroidota</taxon>
        <taxon>Cytophagia</taxon>
        <taxon>Cytophagales</taxon>
        <taxon>Cyclobacteriaceae</taxon>
        <taxon>Aquiflexum</taxon>
    </lineage>
</organism>
<dbReference type="GO" id="GO:0004803">
    <property type="term" value="F:transposase activity"/>
    <property type="evidence" value="ECO:0007669"/>
    <property type="project" value="InterPro"/>
</dbReference>
<gene>
    <name evidence="2" type="ORF">SAMN00777080_4709</name>
</gene>
<dbReference type="SMART" id="SM01321">
    <property type="entry name" value="Y1_Tnp"/>
    <property type="match status" value="1"/>
</dbReference>
<dbReference type="Pfam" id="PF01797">
    <property type="entry name" value="Y1_Tnp"/>
    <property type="match status" value="1"/>
</dbReference>
<dbReference type="STRING" id="758820.SAMN00777080_4709"/>